<dbReference type="KEGG" id="ebt:EBL_c24150"/>
<accession>I2BAF0</accession>
<organism evidence="2 3">
    <name type="scientific">Shimwellia blattae (strain ATCC 29907 / DSM 4481 / JCM 1650 / NBRC 105725 / CDC 9005-74)</name>
    <name type="common">Escherichia blattae</name>
    <dbReference type="NCBI Taxonomy" id="630626"/>
    <lineage>
        <taxon>Bacteria</taxon>
        <taxon>Pseudomonadati</taxon>
        <taxon>Pseudomonadota</taxon>
        <taxon>Gammaproteobacteria</taxon>
        <taxon>Enterobacterales</taxon>
        <taxon>Enterobacteriaceae</taxon>
        <taxon>Shimwellia</taxon>
    </lineage>
</organism>
<dbReference type="AlphaFoldDB" id="I2BAF0"/>
<dbReference type="SUPFAM" id="SSF51182">
    <property type="entry name" value="RmlC-like cupins"/>
    <property type="match status" value="1"/>
</dbReference>
<evidence type="ECO:0000259" key="1">
    <source>
        <dbReference type="Pfam" id="PF07883"/>
    </source>
</evidence>
<dbReference type="Pfam" id="PF07883">
    <property type="entry name" value="Cupin_2"/>
    <property type="match status" value="1"/>
</dbReference>
<reference evidence="2 3" key="1">
    <citation type="journal article" date="2012" name="J. Bacteriol.">
        <title>Complete genome sequence of the B12-producing Shimwellia blattae strain DSM 4481, isolated from a cockroach.</title>
        <authorList>
            <person name="Brzuszkiewicz E."/>
            <person name="Waschkowitz T."/>
            <person name="Wiezer A."/>
            <person name="Daniel R."/>
        </authorList>
    </citation>
    <scope>NUCLEOTIDE SEQUENCE [LARGE SCALE GENOMIC DNA]</scope>
    <source>
        <strain evidence="3">ATCC 29907 / DSM 4481 / JCM 1650 / NBRC 105725 / CDC 9005-74</strain>
    </source>
</reference>
<accession>K6VYD3</accession>
<evidence type="ECO:0000313" key="2">
    <source>
        <dbReference type="EMBL" id="AFJ47504.1"/>
    </source>
</evidence>
<feature type="domain" description="Cupin type-2" evidence="1">
    <location>
        <begin position="41"/>
        <end position="105"/>
    </location>
</feature>
<dbReference type="eggNOG" id="COG1917">
    <property type="taxonomic scope" value="Bacteria"/>
</dbReference>
<dbReference type="PANTHER" id="PTHR37694">
    <property type="entry name" value="SLR8022 PROTEIN"/>
    <property type="match status" value="1"/>
</dbReference>
<dbReference type="PATRIC" id="fig|630626.3.peg.2338"/>
<dbReference type="Gene3D" id="2.60.120.10">
    <property type="entry name" value="Jelly Rolls"/>
    <property type="match status" value="1"/>
</dbReference>
<dbReference type="InterPro" id="IPR011051">
    <property type="entry name" value="RmlC_Cupin_sf"/>
</dbReference>
<dbReference type="InterPro" id="IPR014710">
    <property type="entry name" value="RmlC-like_jellyroll"/>
</dbReference>
<dbReference type="Proteomes" id="UP000001955">
    <property type="component" value="Chromosome"/>
</dbReference>
<dbReference type="OrthoDB" id="1121052at2"/>
<dbReference type="STRING" id="630626.EBL_c24150"/>
<dbReference type="PANTHER" id="PTHR37694:SF1">
    <property type="entry name" value="SLR8022 PROTEIN"/>
    <property type="match status" value="1"/>
</dbReference>
<protein>
    <submittedName>
        <fullName evidence="2">Cupin 2 domain-containing protein</fullName>
    </submittedName>
</protein>
<dbReference type="CDD" id="cd02230">
    <property type="entry name" value="cupin_HP0902-like"/>
    <property type="match status" value="1"/>
</dbReference>
<dbReference type="EMBL" id="CP001560">
    <property type="protein sequence ID" value="AFJ47504.1"/>
    <property type="molecule type" value="Genomic_DNA"/>
</dbReference>
<dbReference type="InterPro" id="IPR013096">
    <property type="entry name" value="Cupin_2"/>
</dbReference>
<gene>
    <name evidence="2" type="ordered locus">EBL_c24150</name>
</gene>
<name>I2BAF0_SHIBC</name>
<dbReference type="HOGENOM" id="CLU_141446_2_0_6"/>
<sequence length="118" mass="12350">MQKNGIGASEALQLSGLITLTEQGIASRVLAKNASGNLTLFAFDRGQTISEHRVPFEAVVIVIEGQVVLTIEGTAVSVGAGDILRMPSGAPHSLEAIEPSKMLLVMLKNVPMVQEAAV</sequence>
<evidence type="ECO:0000313" key="3">
    <source>
        <dbReference type="Proteomes" id="UP000001955"/>
    </source>
</evidence>
<dbReference type="RefSeq" id="WP_002440223.1">
    <property type="nucleotide sequence ID" value="NC_017910.1"/>
</dbReference>
<proteinExistence type="predicted"/>
<keyword evidence="3" id="KW-1185">Reference proteome</keyword>